<gene>
    <name evidence="2" type="ORF">GWK47_027393</name>
</gene>
<dbReference type="Proteomes" id="UP000770661">
    <property type="component" value="Unassembled WGS sequence"/>
</dbReference>
<accession>A0A8J8WC69</accession>
<evidence type="ECO:0000313" key="3">
    <source>
        <dbReference type="Proteomes" id="UP000770661"/>
    </source>
</evidence>
<feature type="compositionally biased region" description="Low complexity" evidence="1">
    <location>
        <begin position="63"/>
        <end position="75"/>
    </location>
</feature>
<reference evidence="2" key="1">
    <citation type="submission" date="2020-07" db="EMBL/GenBank/DDBJ databases">
        <title>The High-quality genome of the commercially important snow crab, Chionoecetes opilio.</title>
        <authorList>
            <person name="Jeong J.-H."/>
            <person name="Ryu S."/>
        </authorList>
    </citation>
    <scope>NUCLEOTIDE SEQUENCE</scope>
    <source>
        <strain evidence="2">MADBK_172401_WGS</strain>
        <tissue evidence="2">Digestive gland</tissue>
    </source>
</reference>
<evidence type="ECO:0000256" key="1">
    <source>
        <dbReference type="SAM" id="MobiDB-lite"/>
    </source>
</evidence>
<protein>
    <submittedName>
        <fullName evidence="2">Uncharacterized protein</fullName>
    </submittedName>
</protein>
<feature type="region of interest" description="Disordered" evidence="1">
    <location>
        <begin position="55"/>
        <end position="75"/>
    </location>
</feature>
<comment type="caution">
    <text evidence="2">The sequence shown here is derived from an EMBL/GenBank/DDBJ whole genome shotgun (WGS) entry which is preliminary data.</text>
</comment>
<dbReference type="EMBL" id="JACEEZ010026262">
    <property type="protein sequence ID" value="KAG0693743.1"/>
    <property type="molecule type" value="Genomic_DNA"/>
</dbReference>
<dbReference type="AlphaFoldDB" id="A0A8J8WC69"/>
<name>A0A8J8WC69_CHIOP</name>
<sequence>MRQACDMKRRKSEGDQYDWLVDYGFYLDQYKGDRVKTLGPADKKLYLLQEKDENDRKRANYHDQQSTSTQASVVSDDLGVEFSPGEAEIPYTGHPGGRHFWTSTADWATILASV</sequence>
<proteinExistence type="predicted"/>
<organism evidence="2 3">
    <name type="scientific">Chionoecetes opilio</name>
    <name type="common">Atlantic snow crab</name>
    <name type="synonym">Cancer opilio</name>
    <dbReference type="NCBI Taxonomy" id="41210"/>
    <lineage>
        <taxon>Eukaryota</taxon>
        <taxon>Metazoa</taxon>
        <taxon>Ecdysozoa</taxon>
        <taxon>Arthropoda</taxon>
        <taxon>Crustacea</taxon>
        <taxon>Multicrustacea</taxon>
        <taxon>Malacostraca</taxon>
        <taxon>Eumalacostraca</taxon>
        <taxon>Eucarida</taxon>
        <taxon>Decapoda</taxon>
        <taxon>Pleocyemata</taxon>
        <taxon>Brachyura</taxon>
        <taxon>Eubrachyura</taxon>
        <taxon>Majoidea</taxon>
        <taxon>Majidae</taxon>
        <taxon>Chionoecetes</taxon>
    </lineage>
</organism>
<evidence type="ECO:0000313" key="2">
    <source>
        <dbReference type="EMBL" id="KAG0693743.1"/>
    </source>
</evidence>
<keyword evidence="3" id="KW-1185">Reference proteome</keyword>